<evidence type="ECO:0000256" key="5">
    <source>
        <dbReference type="ARBA" id="ARBA00022989"/>
    </source>
</evidence>
<feature type="domain" description="Type II secretion system protein GspF" evidence="8">
    <location>
        <begin position="250"/>
        <end position="373"/>
    </location>
</feature>
<evidence type="ECO:0000313" key="10">
    <source>
        <dbReference type="Proteomes" id="UP000187735"/>
    </source>
</evidence>
<feature type="transmembrane region" description="Helical" evidence="7">
    <location>
        <begin position="347"/>
        <end position="372"/>
    </location>
</feature>
<feature type="transmembrane region" description="Helical" evidence="7">
    <location>
        <begin position="197"/>
        <end position="215"/>
    </location>
</feature>
<feature type="domain" description="Type II secretion system protein GspF" evidence="8">
    <location>
        <begin position="48"/>
        <end position="170"/>
    </location>
</feature>
<dbReference type="OrthoDB" id="5508718at2"/>
<dbReference type="KEGG" id="fmr:Fuma_04363"/>
<dbReference type="InterPro" id="IPR003004">
    <property type="entry name" value="GspF/PilC"/>
</dbReference>
<dbReference type="PANTHER" id="PTHR30012">
    <property type="entry name" value="GENERAL SECRETION PATHWAY PROTEIN"/>
    <property type="match status" value="1"/>
</dbReference>
<accession>A0A1P8WKY8</accession>
<evidence type="ECO:0000256" key="4">
    <source>
        <dbReference type="ARBA" id="ARBA00022692"/>
    </source>
</evidence>
<dbReference type="InterPro" id="IPR042094">
    <property type="entry name" value="T2SS_GspF_sf"/>
</dbReference>
<evidence type="ECO:0000256" key="2">
    <source>
        <dbReference type="ARBA" id="ARBA00005745"/>
    </source>
</evidence>
<organism evidence="9 10">
    <name type="scientific">Fuerstiella marisgermanici</name>
    <dbReference type="NCBI Taxonomy" id="1891926"/>
    <lineage>
        <taxon>Bacteria</taxon>
        <taxon>Pseudomonadati</taxon>
        <taxon>Planctomycetota</taxon>
        <taxon>Planctomycetia</taxon>
        <taxon>Planctomycetales</taxon>
        <taxon>Planctomycetaceae</taxon>
        <taxon>Fuerstiella</taxon>
    </lineage>
</organism>
<dbReference type="EMBL" id="CP017641">
    <property type="protein sequence ID" value="APZ94724.1"/>
    <property type="molecule type" value="Genomic_DNA"/>
</dbReference>
<reference evidence="9 10" key="1">
    <citation type="journal article" date="2016" name="Front. Microbiol.">
        <title>Fuerstia marisgermanicae gen. nov., sp. nov., an Unusual Member of the Phylum Planctomycetes from the German Wadden Sea.</title>
        <authorList>
            <person name="Kohn T."/>
            <person name="Heuer A."/>
            <person name="Jogler M."/>
            <person name="Vollmers J."/>
            <person name="Boedeker C."/>
            <person name="Bunk B."/>
            <person name="Rast P."/>
            <person name="Borchert D."/>
            <person name="Glockner I."/>
            <person name="Freese H.M."/>
            <person name="Klenk H.P."/>
            <person name="Overmann J."/>
            <person name="Kaster A.K."/>
            <person name="Rohde M."/>
            <person name="Wiegand S."/>
            <person name="Jogler C."/>
        </authorList>
    </citation>
    <scope>NUCLEOTIDE SEQUENCE [LARGE SCALE GENOMIC DNA]</scope>
    <source>
        <strain evidence="9 10">NH11</strain>
    </source>
</reference>
<dbReference type="RefSeq" id="WP_077025995.1">
    <property type="nucleotide sequence ID" value="NZ_CP017641.1"/>
</dbReference>
<keyword evidence="4 7" id="KW-0812">Transmembrane</keyword>
<evidence type="ECO:0000256" key="1">
    <source>
        <dbReference type="ARBA" id="ARBA00004651"/>
    </source>
</evidence>
<evidence type="ECO:0000256" key="3">
    <source>
        <dbReference type="ARBA" id="ARBA00022475"/>
    </source>
</evidence>
<feature type="transmembrane region" description="Helical" evidence="7">
    <location>
        <begin position="149"/>
        <end position="169"/>
    </location>
</feature>
<evidence type="ECO:0000256" key="6">
    <source>
        <dbReference type="ARBA" id="ARBA00023136"/>
    </source>
</evidence>
<evidence type="ECO:0000259" key="8">
    <source>
        <dbReference type="Pfam" id="PF00482"/>
    </source>
</evidence>
<name>A0A1P8WKY8_9PLAN</name>
<keyword evidence="10" id="KW-1185">Reference proteome</keyword>
<protein>
    <submittedName>
        <fullName evidence="9">General secretion pathway protein F</fullName>
    </submittedName>
</protein>
<evidence type="ECO:0000313" key="9">
    <source>
        <dbReference type="EMBL" id="APZ94724.1"/>
    </source>
</evidence>
<keyword evidence="5 7" id="KW-1133">Transmembrane helix</keyword>
<dbReference type="AlphaFoldDB" id="A0A1P8WKY8"/>
<proteinExistence type="inferred from homology"/>
<comment type="similarity">
    <text evidence="2">Belongs to the GSP F family.</text>
</comment>
<sequence length="382" mass="42569">MSTILTTKPQARSLLASVRDKLHSVKFGDDVRDPLKFHMKQPVLASLIHNMAMLLENGLSLPKALATLSAEPSLRKYAWILNAVRRKIDTGEPFSSALADFPRTFNRLIISQVRVGERSGSMPETLRRISGQFERSGDVRRTILKRLSYPAMILLAGTGLIIFMMTVVVPEFETAFAESGTDLPLITQFVSGTSRFLYAYGWMVVLAVAGLWGLFCQSRKRPQFAEFTDRMALRIPIVGRWIRDYAVLQFIDTAGVMMDSGFVPVEAIHASVDGISNRAMRKVIAKLTTAVRSGQKLSEELSRHPDMFPPTISQLVIVGEQTGNLSHATHGVRKHLRQQLEQRVDSAVSLIEPLLTVAMAFLIGCVVMAIYMPMFDMLNAME</sequence>
<dbReference type="PRINTS" id="PR00812">
    <property type="entry name" value="BCTERIALGSPF"/>
</dbReference>
<dbReference type="GO" id="GO:0005886">
    <property type="term" value="C:plasma membrane"/>
    <property type="evidence" value="ECO:0007669"/>
    <property type="project" value="UniProtKB-SubCell"/>
</dbReference>
<dbReference type="Proteomes" id="UP000187735">
    <property type="component" value="Chromosome"/>
</dbReference>
<comment type="subcellular location">
    <subcellularLocation>
        <location evidence="1">Cell membrane</location>
        <topology evidence="1">Multi-pass membrane protein</topology>
    </subcellularLocation>
</comment>
<keyword evidence="6 7" id="KW-0472">Membrane</keyword>
<keyword evidence="3" id="KW-1003">Cell membrane</keyword>
<gene>
    <name evidence="9" type="primary">epsF_7</name>
    <name evidence="9" type="ORF">Fuma_04363</name>
</gene>
<dbReference type="PANTHER" id="PTHR30012:SF0">
    <property type="entry name" value="TYPE II SECRETION SYSTEM PROTEIN F-RELATED"/>
    <property type="match status" value="1"/>
</dbReference>
<dbReference type="STRING" id="1891926.Fuma_04363"/>
<dbReference type="Gene3D" id="1.20.81.30">
    <property type="entry name" value="Type II secretion system (T2SS), domain F"/>
    <property type="match status" value="2"/>
</dbReference>
<dbReference type="Pfam" id="PF00482">
    <property type="entry name" value="T2SSF"/>
    <property type="match status" value="2"/>
</dbReference>
<dbReference type="InterPro" id="IPR018076">
    <property type="entry name" value="T2SS_GspF_dom"/>
</dbReference>
<evidence type="ECO:0000256" key="7">
    <source>
        <dbReference type="SAM" id="Phobius"/>
    </source>
</evidence>